<dbReference type="InterPro" id="IPR013762">
    <property type="entry name" value="Integrase-like_cat_sf"/>
</dbReference>
<organism evidence="12 13">
    <name type="scientific">Candidatus Pseudobacter hemicellulosilyticus</name>
    <dbReference type="NCBI Taxonomy" id="3121375"/>
    <lineage>
        <taxon>Bacteria</taxon>
        <taxon>Pseudomonadati</taxon>
        <taxon>Bacteroidota</taxon>
        <taxon>Chitinophagia</taxon>
        <taxon>Chitinophagales</taxon>
        <taxon>Chitinophagaceae</taxon>
        <taxon>Pseudobacter</taxon>
    </lineage>
</organism>
<keyword evidence="3" id="KW-0132">Cell division</keyword>
<evidence type="ECO:0000256" key="8">
    <source>
        <dbReference type="ARBA" id="ARBA00023306"/>
    </source>
</evidence>
<dbReference type="InterPro" id="IPR002104">
    <property type="entry name" value="Integrase_catalytic"/>
</dbReference>
<feature type="domain" description="Tyr recombinase" evidence="10">
    <location>
        <begin position="124"/>
        <end position="307"/>
    </location>
</feature>
<evidence type="ECO:0000256" key="2">
    <source>
        <dbReference type="ARBA" id="ARBA00022490"/>
    </source>
</evidence>
<gene>
    <name evidence="12" type="ORF">P0Y53_23945</name>
</gene>
<evidence type="ECO:0000259" key="10">
    <source>
        <dbReference type="PROSITE" id="PS51898"/>
    </source>
</evidence>
<dbReference type="GO" id="GO:0003677">
    <property type="term" value="F:DNA binding"/>
    <property type="evidence" value="ECO:0007669"/>
    <property type="project" value="UniProtKB-UniRule"/>
</dbReference>
<dbReference type="Pfam" id="PF13495">
    <property type="entry name" value="Phage_int_SAM_4"/>
    <property type="match status" value="1"/>
</dbReference>
<dbReference type="PANTHER" id="PTHR30349:SF77">
    <property type="entry name" value="TYROSINE RECOMBINASE XERC"/>
    <property type="match status" value="1"/>
</dbReference>
<evidence type="ECO:0000313" key="12">
    <source>
        <dbReference type="EMBL" id="WEK35549.1"/>
    </source>
</evidence>
<reference evidence="12" key="1">
    <citation type="submission" date="2023-03" db="EMBL/GenBank/DDBJ databases">
        <title>Andean soil-derived lignocellulolytic bacterial consortium as a source of novel taxa and putative plastic-active enzymes.</title>
        <authorList>
            <person name="Diaz-Garcia L."/>
            <person name="Chuvochina M."/>
            <person name="Feuerriegel G."/>
            <person name="Bunk B."/>
            <person name="Sproer C."/>
            <person name="Streit W.R."/>
            <person name="Rodriguez L.M."/>
            <person name="Overmann J."/>
            <person name="Jimenez D.J."/>
        </authorList>
    </citation>
    <scope>NUCLEOTIDE SEQUENCE</scope>
    <source>
        <strain evidence="12">MAG 7</strain>
    </source>
</reference>
<sequence>MSLPIQTAINGFLDYIGLEKRYSPHTISSYGTDLAAFSSFLLERTPNAAGKAIGLGLDSLDVALVSSTHVRAWLASLKNDEQLGARSINRKISTLKSFFKYHLRIGNIQKSPMKVILAPKNPRRLPMYVEEADMRELLTKQEFPDTWQGFTDKLLVSVLYFTGMRRAELQGLKEGQVDKRQSTLRVLGKGNKERILPVPVQLVQALQHYMAEKRRLLAEPDTIHVFVTEKGAPLYPNYIYKAVNHYLKQVTTIEKKSPHILRHSFATHLTANGAEINAVKELLGHSSLAATQIYTHINIEKLKEAYKKAHPKAE</sequence>
<keyword evidence="7" id="KW-0233">DNA recombination</keyword>
<dbReference type="GO" id="GO:0006310">
    <property type="term" value="P:DNA recombination"/>
    <property type="evidence" value="ECO:0007669"/>
    <property type="project" value="UniProtKB-KW"/>
</dbReference>
<dbReference type="Gene3D" id="1.10.443.10">
    <property type="entry name" value="Intergrase catalytic core"/>
    <property type="match status" value="1"/>
</dbReference>
<evidence type="ECO:0000313" key="13">
    <source>
        <dbReference type="Proteomes" id="UP001220610"/>
    </source>
</evidence>
<dbReference type="EMBL" id="CP119311">
    <property type="protein sequence ID" value="WEK35549.1"/>
    <property type="molecule type" value="Genomic_DNA"/>
</dbReference>
<evidence type="ECO:0000256" key="1">
    <source>
        <dbReference type="ARBA" id="ARBA00004496"/>
    </source>
</evidence>
<evidence type="ECO:0000256" key="4">
    <source>
        <dbReference type="ARBA" id="ARBA00022829"/>
    </source>
</evidence>
<dbReference type="InterPro" id="IPR011010">
    <property type="entry name" value="DNA_brk_join_enz"/>
</dbReference>
<dbReference type="InterPro" id="IPR010998">
    <property type="entry name" value="Integrase_recombinase_N"/>
</dbReference>
<evidence type="ECO:0000256" key="5">
    <source>
        <dbReference type="ARBA" id="ARBA00022908"/>
    </source>
</evidence>
<dbReference type="GO" id="GO:0005737">
    <property type="term" value="C:cytoplasm"/>
    <property type="evidence" value="ECO:0007669"/>
    <property type="project" value="UniProtKB-SubCell"/>
</dbReference>
<evidence type="ECO:0000259" key="11">
    <source>
        <dbReference type="PROSITE" id="PS51900"/>
    </source>
</evidence>
<dbReference type="GO" id="GO:0007059">
    <property type="term" value="P:chromosome segregation"/>
    <property type="evidence" value="ECO:0007669"/>
    <property type="project" value="UniProtKB-KW"/>
</dbReference>
<name>A0AAJ5WSX6_9BACT</name>
<dbReference type="GO" id="GO:0015074">
    <property type="term" value="P:DNA integration"/>
    <property type="evidence" value="ECO:0007669"/>
    <property type="project" value="UniProtKB-KW"/>
</dbReference>
<protein>
    <submittedName>
        <fullName evidence="12">Tyrosine-type recombinase/integrase</fullName>
    </submittedName>
</protein>
<evidence type="ECO:0000256" key="3">
    <source>
        <dbReference type="ARBA" id="ARBA00022618"/>
    </source>
</evidence>
<dbReference type="InterPro" id="IPR050090">
    <property type="entry name" value="Tyrosine_recombinase_XerCD"/>
</dbReference>
<dbReference type="Proteomes" id="UP001220610">
    <property type="component" value="Chromosome"/>
</dbReference>
<dbReference type="Pfam" id="PF00589">
    <property type="entry name" value="Phage_integrase"/>
    <property type="match status" value="1"/>
</dbReference>
<dbReference type="GO" id="GO:0051301">
    <property type="term" value="P:cell division"/>
    <property type="evidence" value="ECO:0007669"/>
    <property type="project" value="UniProtKB-KW"/>
</dbReference>
<keyword evidence="5" id="KW-0229">DNA integration</keyword>
<accession>A0AAJ5WSX6</accession>
<comment type="subcellular location">
    <subcellularLocation>
        <location evidence="1">Cytoplasm</location>
    </subcellularLocation>
</comment>
<dbReference type="AlphaFoldDB" id="A0AAJ5WSX6"/>
<dbReference type="PROSITE" id="PS51900">
    <property type="entry name" value="CB"/>
    <property type="match status" value="1"/>
</dbReference>
<dbReference type="SUPFAM" id="SSF56349">
    <property type="entry name" value="DNA breaking-rejoining enzymes"/>
    <property type="match status" value="1"/>
</dbReference>
<evidence type="ECO:0000256" key="7">
    <source>
        <dbReference type="ARBA" id="ARBA00023172"/>
    </source>
</evidence>
<keyword evidence="8" id="KW-0131">Cell cycle</keyword>
<dbReference type="PROSITE" id="PS51898">
    <property type="entry name" value="TYR_RECOMBINASE"/>
    <property type="match status" value="1"/>
</dbReference>
<dbReference type="InterPro" id="IPR004107">
    <property type="entry name" value="Integrase_SAM-like_N"/>
</dbReference>
<keyword evidence="4" id="KW-0159">Chromosome partition</keyword>
<keyword evidence="6 9" id="KW-0238">DNA-binding</keyword>
<evidence type="ECO:0000256" key="9">
    <source>
        <dbReference type="PROSITE-ProRule" id="PRU01248"/>
    </source>
</evidence>
<dbReference type="PANTHER" id="PTHR30349">
    <property type="entry name" value="PHAGE INTEGRASE-RELATED"/>
    <property type="match status" value="1"/>
</dbReference>
<proteinExistence type="predicted"/>
<feature type="domain" description="Core-binding (CB)" evidence="11">
    <location>
        <begin position="3"/>
        <end position="103"/>
    </location>
</feature>
<keyword evidence="2" id="KW-0963">Cytoplasm</keyword>
<dbReference type="Gene3D" id="1.10.150.130">
    <property type="match status" value="1"/>
</dbReference>
<dbReference type="InterPro" id="IPR044068">
    <property type="entry name" value="CB"/>
</dbReference>
<evidence type="ECO:0000256" key="6">
    <source>
        <dbReference type="ARBA" id="ARBA00023125"/>
    </source>
</evidence>